<keyword evidence="1" id="KW-1133">Transmembrane helix</keyword>
<dbReference type="AlphaFoldDB" id="A0ABD2N693"/>
<feature type="transmembrane region" description="Helical" evidence="1">
    <location>
        <begin position="44"/>
        <end position="64"/>
    </location>
</feature>
<evidence type="ECO:0000313" key="2">
    <source>
        <dbReference type="EMBL" id="KAL3274202.1"/>
    </source>
</evidence>
<name>A0ABD2N693_9CUCU</name>
<gene>
    <name evidence="2" type="ORF">HHI36_015617</name>
</gene>
<reference evidence="2 3" key="1">
    <citation type="journal article" date="2021" name="BMC Biol.">
        <title>Horizontally acquired antibacterial genes associated with adaptive radiation of ladybird beetles.</title>
        <authorList>
            <person name="Li H.S."/>
            <person name="Tang X.F."/>
            <person name="Huang Y.H."/>
            <person name="Xu Z.Y."/>
            <person name="Chen M.L."/>
            <person name="Du X.Y."/>
            <person name="Qiu B.Y."/>
            <person name="Chen P.T."/>
            <person name="Zhang W."/>
            <person name="Slipinski A."/>
            <person name="Escalona H.E."/>
            <person name="Waterhouse R.M."/>
            <person name="Zwick A."/>
            <person name="Pang H."/>
        </authorList>
    </citation>
    <scope>NUCLEOTIDE SEQUENCE [LARGE SCALE GENOMIC DNA]</scope>
    <source>
        <strain evidence="2">SYSU2018</strain>
    </source>
</reference>
<organism evidence="2 3">
    <name type="scientific">Cryptolaemus montrouzieri</name>
    <dbReference type="NCBI Taxonomy" id="559131"/>
    <lineage>
        <taxon>Eukaryota</taxon>
        <taxon>Metazoa</taxon>
        <taxon>Ecdysozoa</taxon>
        <taxon>Arthropoda</taxon>
        <taxon>Hexapoda</taxon>
        <taxon>Insecta</taxon>
        <taxon>Pterygota</taxon>
        <taxon>Neoptera</taxon>
        <taxon>Endopterygota</taxon>
        <taxon>Coleoptera</taxon>
        <taxon>Polyphaga</taxon>
        <taxon>Cucujiformia</taxon>
        <taxon>Coccinelloidea</taxon>
        <taxon>Coccinellidae</taxon>
        <taxon>Scymninae</taxon>
        <taxon>Scymnini</taxon>
        <taxon>Cryptolaemus</taxon>
    </lineage>
</organism>
<comment type="caution">
    <text evidence="2">The sequence shown here is derived from an EMBL/GenBank/DDBJ whole genome shotgun (WGS) entry which is preliminary data.</text>
</comment>
<keyword evidence="1" id="KW-0472">Membrane</keyword>
<accession>A0ABD2N693</accession>
<protein>
    <submittedName>
        <fullName evidence="2">Uncharacterized protein</fullName>
    </submittedName>
</protein>
<evidence type="ECO:0000313" key="3">
    <source>
        <dbReference type="Proteomes" id="UP001516400"/>
    </source>
</evidence>
<keyword evidence="1" id="KW-0812">Transmembrane</keyword>
<proteinExistence type="predicted"/>
<evidence type="ECO:0000256" key="1">
    <source>
        <dbReference type="SAM" id="Phobius"/>
    </source>
</evidence>
<sequence length="115" mass="13417">MLKVSRTYGIVFLFNVYYFFKSLSASHKLYRLAEAIHKYQIESASIFLGFTQYNFLKLLLFLVLNHSNTFGHNSSISQKLEFPQNVAQQNWNSCHCYGTRLIISSDISKALFKLY</sequence>
<dbReference type="EMBL" id="JABFTP020000062">
    <property type="protein sequence ID" value="KAL3274202.1"/>
    <property type="molecule type" value="Genomic_DNA"/>
</dbReference>
<feature type="transmembrane region" description="Helical" evidence="1">
    <location>
        <begin position="6"/>
        <end position="23"/>
    </location>
</feature>
<keyword evidence="3" id="KW-1185">Reference proteome</keyword>
<dbReference type="Proteomes" id="UP001516400">
    <property type="component" value="Unassembled WGS sequence"/>
</dbReference>